<feature type="binding site" evidence="10">
    <location>
        <position position="674"/>
    </location>
    <ligand>
        <name>Zn(2+)</name>
        <dbReference type="ChEBI" id="CHEBI:29105"/>
        <note>catalytic</note>
    </ligand>
</feature>
<reference evidence="14 15" key="1">
    <citation type="submission" date="2010-12" db="EMBL/GenBank/DDBJ databases">
        <title>Whole genome sequence of Acidiphilium multivorum AIU301.</title>
        <authorList>
            <person name="Narita-Yamada S."/>
            <person name="Nakamura S."/>
            <person name="Ito N."/>
            <person name="Takarada H."/>
            <person name="Katano Y."/>
            <person name="Nakazawa H."/>
            <person name="Hosoyama A."/>
            <person name="Yamada R."/>
            <person name="Fujita N."/>
        </authorList>
    </citation>
    <scope>NUCLEOTIDE SEQUENCE [LARGE SCALE GENOMIC DNA]</scope>
    <source>
        <strain evidence="15">DSM 11245 / JCM 8867 / AIU301</strain>
    </source>
</reference>
<feature type="binding site" evidence="10 11">
    <location>
        <position position="608"/>
    </location>
    <ligand>
        <name>L-homocysteine</name>
        <dbReference type="ChEBI" id="CHEBI:58199"/>
    </ligand>
</feature>
<sequence length="769" mass="84070">MSIATSLGFPRIGRRRELKSALEAHWAGELSEAGLQEAARLLRAESHSLQQGLGIGHIPSNDFALYDHVLDTACMVGAIPPGYGWRGGEVTLPTYFALARGTGGGDAAAGLPALEMTKWFDTNYHYLVPRLAAGQHFAVTANRPLALFREALARHRRTRPVVLGPVSFLLLAKTDDGSDPLDLLDRLLPCYAQVLAELAAEGCAWVQMDEPVLALDLAPKARAALRHAYETLARGATPRLLLASYFAPIADNLPTALALPVAGLHLDLVRGRDDLAPVLAAIGPATWLSLGLVDGRNVWRADLRAALATAREAARALGGSERLMIAPSCSLLHVPVDLAQEDRLDPAIRPWLAFATQKLAEVATIARGLDEGEGAIAEALEVSDAALRTRRDSARVHRTDVAARLLGATPEMERRPAPHAARRARQRQRLPLPAFPTTTIGSLPQTSGVRRTRAALARGEIGAVEYDEAIATWTEDAIRLQERIGLDVLVHGEFERNDMVKYFGEQLDGFAFTRHGWVQSYGSRCVAPPIIWGDVARPRPMTVRWARHAQSLTARPVKGMLTGPVTMLQWSFVRDDLPRETVCRQIALALRDEVADLEAAGLAIIQVDEPAFREGLPLRTADREAYLRWALSCFRLATAVVRDDTAIHTHMCYAEFQDIMPAIATMDADAISIETARSRMELLEAFAGHGPSAYPAEIGPGVWDIHSPRIPPEEEILALLRLARRKLADDQLWVNPDCGLKTRNWREVIPALENLVGAARRLRAEAIPA</sequence>
<dbReference type="PIRSF" id="PIRSF000382">
    <property type="entry name" value="MeTrfase_B12_ind"/>
    <property type="match status" value="1"/>
</dbReference>
<comment type="function">
    <text evidence="1 10">Catalyzes the transfer of a methyl group from 5-methyltetrahydrofolate to homocysteine resulting in methionine formation.</text>
</comment>
<feature type="binding site" evidence="12">
    <location>
        <position position="738"/>
    </location>
    <ligand>
        <name>Zn(2+)</name>
        <dbReference type="ChEBI" id="CHEBI:29105"/>
        <label>1</label>
        <note>catalytic</note>
    </ligand>
</feature>
<evidence type="ECO:0000256" key="2">
    <source>
        <dbReference type="ARBA" id="ARBA00004681"/>
    </source>
</evidence>
<evidence type="ECO:0000256" key="1">
    <source>
        <dbReference type="ARBA" id="ARBA00002777"/>
    </source>
</evidence>
<dbReference type="Pfam" id="PF08267">
    <property type="entry name" value="Meth_synt_1"/>
    <property type="match status" value="1"/>
</dbReference>
<evidence type="ECO:0000256" key="10">
    <source>
        <dbReference type="HAMAP-Rule" id="MF_00172"/>
    </source>
</evidence>
<dbReference type="GO" id="GO:0032259">
    <property type="term" value="P:methylation"/>
    <property type="evidence" value="ECO:0007669"/>
    <property type="project" value="UniProtKB-KW"/>
</dbReference>
<name>F0J1Q7_ACIMA</name>
<feature type="binding site" evidence="12">
    <location>
        <position position="652"/>
    </location>
    <ligand>
        <name>Zn(2+)</name>
        <dbReference type="ChEBI" id="CHEBI:29105"/>
        <label>1</label>
        <note>catalytic</note>
    </ligand>
</feature>
<feature type="binding site" evidence="10 11">
    <location>
        <position position="493"/>
    </location>
    <ligand>
        <name>L-methionine</name>
        <dbReference type="ChEBI" id="CHEBI:57844"/>
    </ligand>
</feature>
<feature type="binding site" evidence="11">
    <location>
        <position position="123"/>
    </location>
    <ligand>
        <name>5-methyltetrahydropteroyltri-L-glutamate</name>
        <dbReference type="ChEBI" id="CHEBI:58207"/>
    </ligand>
</feature>
<dbReference type="GO" id="GO:0008270">
    <property type="term" value="F:zinc ion binding"/>
    <property type="evidence" value="ECO:0007669"/>
    <property type="project" value="InterPro"/>
</dbReference>
<feature type="binding site" evidence="12">
    <location>
        <position position="650"/>
    </location>
    <ligand>
        <name>Zn(2+)</name>
        <dbReference type="ChEBI" id="CHEBI:29105"/>
        <label>1</label>
        <note>catalytic</note>
    </ligand>
</feature>
<evidence type="ECO:0000313" key="14">
    <source>
        <dbReference type="EMBL" id="BAJ81800.1"/>
    </source>
</evidence>
<feature type="binding site" evidence="10 11">
    <location>
        <begin position="524"/>
        <end position="525"/>
    </location>
    <ligand>
        <name>5-methyltetrahydropteroyltri-L-glutamate</name>
        <dbReference type="ChEBI" id="CHEBI:58207"/>
    </ligand>
</feature>
<keyword evidence="4 10" id="KW-0489">Methyltransferase</keyword>
<evidence type="ECO:0000256" key="9">
    <source>
        <dbReference type="ARBA" id="ARBA00023167"/>
    </source>
</evidence>
<evidence type="ECO:0000256" key="12">
    <source>
        <dbReference type="PIRSR" id="PIRSR000382-2"/>
    </source>
</evidence>
<dbReference type="GO" id="GO:0009086">
    <property type="term" value="P:methionine biosynthetic process"/>
    <property type="evidence" value="ECO:0007669"/>
    <property type="project" value="UniProtKB-UniRule"/>
</dbReference>
<evidence type="ECO:0000313" key="15">
    <source>
        <dbReference type="Proteomes" id="UP000007100"/>
    </source>
</evidence>
<keyword evidence="6 10" id="KW-0808">Transferase</keyword>
<comment type="cofactor">
    <cofactor evidence="12">
        <name>Zn(2+)</name>
        <dbReference type="ChEBI" id="CHEBI:29105"/>
    </cofactor>
    <text evidence="12">Binds 2 Zn(2+) ions per subunit.</text>
</comment>
<dbReference type="Pfam" id="PF01717">
    <property type="entry name" value="Meth_synt_2"/>
    <property type="match status" value="1"/>
</dbReference>
<dbReference type="NCBIfam" id="NF003556">
    <property type="entry name" value="PRK05222.1"/>
    <property type="match status" value="1"/>
</dbReference>
<feature type="binding site" evidence="10">
    <location>
        <position position="650"/>
    </location>
    <ligand>
        <name>Zn(2+)</name>
        <dbReference type="ChEBI" id="CHEBI:29105"/>
        <note>catalytic</note>
    </ligand>
</feature>
<feature type="binding site" evidence="11">
    <location>
        <position position="19"/>
    </location>
    <ligand>
        <name>5-methyltetrahydropteroyltri-L-glutamate</name>
        <dbReference type="ChEBI" id="CHEBI:58207"/>
    </ligand>
</feature>
<keyword evidence="8 10" id="KW-0862">Zinc</keyword>
<dbReference type="Gene3D" id="3.20.20.210">
    <property type="match status" value="2"/>
</dbReference>
<evidence type="ECO:0000256" key="3">
    <source>
        <dbReference type="ARBA" id="ARBA00009553"/>
    </source>
</evidence>
<comment type="cofactor">
    <cofactor evidence="10">
        <name>Zn(2+)</name>
        <dbReference type="ChEBI" id="CHEBI:29105"/>
    </cofactor>
    <text evidence="10">Binds 1 zinc ion per subunit.</text>
</comment>
<feature type="binding site" evidence="10">
    <location>
        <position position="738"/>
    </location>
    <ligand>
        <name>Zn(2+)</name>
        <dbReference type="ChEBI" id="CHEBI:29105"/>
        <note>catalytic</note>
    </ligand>
</feature>
<feature type="binding site" evidence="10">
    <location>
        <position position="118"/>
    </location>
    <ligand>
        <name>5-methyltetrahydropteroyltri-L-glutamate</name>
        <dbReference type="ChEBI" id="CHEBI:58207"/>
    </ligand>
</feature>
<comment type="catalytic activity">
    <reaction evidence="10">
        <text>5-methyltetrahydropteroyltri-L-glutamate + L-homocysteine = tetrahydropteroyltri-L-glutamate + L-methionine</text>
        <dbReference type="Rhea" id="RHEA:21196"/>
        <dbReference type="ChEBI" id="CHEBI:57844"/>
        <dbReference type="ChEBI" id="CHEBI:58140"/>
        <dbReference type="ChEBI" id="CHEBI:58199"/>
        <dbReference type="ChEBI" id="CHEBI:58207"/>
        <dbReference type="EC" id="2.1.1.14"/>
    </reaction>
</comment>
<evidence type="ECO:0000256" key="8">
    <source>
        <dbReference type="ARBA" id="ARBA00022833"/>
    </source>
</evidence>
<evidence type="ECO:0000256" key="13">
    <source>
        <dbReference type="PIRSR" id="PIRSR000382-3"/>
    </source>
</evidence>
<evidence type="ECO:0000256" key="7">
    <source>
        <dbReference type="ARBA" id="ARBA00022723"/>
    </source>
</evidence>
<dbReference type="InterPro" id="IPR002629">
    <property type="entry name" value="Met_Synth_C/arc"/>
</dbReference>
<dbReference type="UniPathway" id="UPA00051">
    <property type="reaction ID" value="UER00082"/>
</dbReference>
<dbReference type="InterPro" id="IPR006276">
    <property type="entry name" value="Cobalamin-indep_Met_synthase"/>
</dbReference>
<comment type="similarity">
    <text evidence="3 10">Belongs to the vitamin-B12 independent methionine synthase family.</text>
</comment>
<feature type="binding site" evidence="10 11">
    <location>
        <position position="608"/>
    </location>
    <ligand>
        <name>L-methionine</name>
        <dbReference type="ChEBI" id="CHEBI:57844"/>
    </ligand>
</feature>
<feature type="binding site" evidence="10 11">
    <location>
        <begin position="440"/>
        <end position="442"/>
    </location>
    <ligand>
        <name>L-homocysteine</name>
        <dbReference type="ChEBI" id="CHEBI:58199"/>
    </ligand>
</feature>
<keyword evidence="7 10" id="KW-0479">Metal-binding</keyword>
<evidence type="ECO:0000256" key="5">
    <source>
        <dbReference type="ARBA" id="ARBA00022605"/>
    </source>
</evidence>
<dbReference type="GO" id="GO:0003871">
    <property type="term" value="F:5-methyltetrahydropteroyltriglutamate-homocysteine S-methyltransferase activity"/>
    <property type="evidence" value="ECO:0007669"/>
    <property type="project" value="UniProtKB-UniRule"/>
</dbReference>
<protein>
    <recommendedName>
        <fullName evidence="10">5-methyltetrahydropteroyltriglutamate--homocysteine methyltransferase</fullName>
        <ecNumber evidence="10">2.1.1.14</ecNumber>
    </recommendedName>
    <alternativeName>
        <fullName evidence="10">Cobalamin-independent methionine synthase</fullName>
    </alternativeName>
    <alternativeName>
        <fullName evidence="10">Methionine synthase, vitamin-B12 independent isozyme</fullName>
    </alternativeName>
</protein>
<feature type="binding site" evidence="10">
    <location>
        <begin position="16"/>
        <end position="19"/>
    </location>
    <ligand>
        <name>5-methyltetrahydropteroyltri-L-glutamate</name>
        <dbReference type="ChEBI" id="CHEBI:58207"/>
    </ligand>
</feature>
<accession>F0J1Q7</accession>
<dbReference type="HOGENOM" id="CLU_013175_0_0_5"/>
<dbReference type="OrthoDB" id="244285at2"/>
<dbReference type="EMBL" id="AP012035">
    <property type="protein sequence ID" value="BAJ81800.1"/>
    <property type="molecule type" value="Genomic_DNA"/>
</dbReference>
<dbReference type="InterPro" id="IPR013215">
    <property type="entry name" value="Cbl-indep_Met_Synth_N"/>
</dbReference>
<proteinExistence type="inferred from homology"/>
<dbReference type="NCBIfam" id="TIGR01371">
    <property type="entry name" value="met_syn_B12ind"/>
    <property type="match status" value="1"/>
</dbReference>
<feature type="binding site" evidence="10 11">
    <location>
        <begin position="440"/>
        <end position="442"/>
    </location>
    <ligand>
        <name>L-methionine</name>
        <dbReference type="ChEBI" id="CHEBI:57844"/>
    </ligand>
</feature>
<dbReference type="CDD" id="cd03311">
    <property type="entry name" value="CIMS_C_terminal_like"/>
    <property type="match status" value="1"/>
</dbReference>
<dbReference type="RefSeq" id="WP_013640597.1">
    <property type="nucleotide sequence ID" value="NC_015186.1"/>
</dbReference>
<dbReference type="AlphaFoldDB" id="F0J1Q7"/>
<dbReference type="InterPro" id="IPR038071">
    <property type="entry name" value="UROD/MetE-like_sf"/>
</dbReference>
<evidence type="ECO:0000256" key="11">
    <source>
        <dbReference type="PIRSR" id="PIRSR000382-1"/>
    </source>
</evidence>
<dbReference type="HAMAP" id="MF_00172">
    <property type="entry name" value="Meth_synth"/>
    <property type="match status" value="1"/>
</dbReference>
<dbReference type="PANTHER" id="PTHR30519">
    <property type="entry name" value="5-METHYLTETRAHYDROPTEROYLTRIGLUTAMATE--HOMOCYSTEINE METHYLTRANSFERASE"/>
    <property type="match status" value="1"/>
</dbReference>
<feature type="binding site" evidence="10">
    <location>
        <position position="652"/>
    </location>
    <ligand>
        <name>Zn(2+)</name>
        <dbReference type="ChEBI" id="CHEBI:29105"/>
        <note>catalytic</note>
    </ligand>
</feature>
<feature type="active site" description="Proton donor" evidence="10 13">
    <location>
        <position position="706"/>
    </location>
</feature>
<dbReference type="Proteomes" id="UP000007100">
    <property type="component" value="Chromosome"/>
</dbReference>
<feature type="binding site" evidence="10">
    <location>
        <position position="493"/>
    </location>
    <ligand>
        <name>L-homocysteine</name>
        <dbReference type="ChEBI" id="CHEBI:58199"/>
    </ligand>
</feature>
<feature type="binding site" evidence="10 11">
    <location>
        <position position="570"/>
    </location>
    <ligand>
        <name>5-methyltetrahydropteroyltri-L-glutamate</name>
        <dbReference type="ChEBI" id="CHEBI:58207"/>
    </ligand>
</feature>
<feature type="binding site" evidence="10">
    <location>
        <position position="614"/>
    </location>
    <ligand>
        <name>5-methyltetrahydropteroyltri-L-glutamate</name>
        <dbReference type="ChEBI" id="CHEBI:58207"/>
    </ligand>
</feature>
<gene>
    <name evidence="10 14" type="primary">metE</name>
    <name evidence="14" type="ordered locus">ACMV_24530</name>
</gene>
<dbReference type="CDD" id="cd03312">
    <property type="entry name" value="CIMS_N_terminal_like"/>
    <property type="match status" value="1"/>
</dbReference>
<keyword evidence="9 10" id="KW-0486">Methionine biosynthesis</keyword>
<evidence type="ECO:0000256" key="6">
    <source>
        <dbReference type="ARBA" id="ARBA00022679"/>
    </source>
</evidence>
<comment type="pathway">
    <text evidence="2 10">Amino-acid biosynthesis; L-methionine biosynthesis via de novo pathway; L-methionine from L-homocysteine (MetE route): step 1/1.</text>
</comment>
<keyword evidence="10" id="KW-0677">Repeat</keyword>
<dbReference type="KEGG" id="amv:ACMV_24530"/>
<feature type="binding site" evidence="12">
    <location>
        <position position="674"/>
    </location>
    <ligand>
        <name>Zn(2+)</name>
        <dbReference type="ChEBI" id="CHEBI:29105"/>
        <label>1</label>
        <note>catalytic</note>
    </ligand>
</feature>
<organism evidence="14 15">
    <name type="scientific">Acidiphilium multivorum (strain DSM 11245 / JCM 8867 / NBRC 100883 / AIU 301)</name>
    <dbReference type="NCBI Taxonomy" id="926570"/>
    <lineage>
        <taxon>Bacteria</taxon>
        <taxon>Pseudomonadati</taxon>
        <taxon>Pseudomonadota</taxon>
        <taxon>Alphaproteobacteria</taxon>
        <taxon>Acetobacterales</taxon>
        <taxon>Acidocellaceae</taxon>
        <taxon>Acidiphilium</taxon>
    </lineage>
</organism>
<dbReference type="SUPFAM" id="SSF51726">
    <property type="entry name" value="UROD/MetE-like"/>
    <property type="match status" value="2"/>
</dbReference>
<keyword evidence="15" id="KW-1185">Reference proteome</keyword>
<keyword evidence="5 10" id="KW-0028">Amino-acid biosynthesis</keyword>
<dbReference type="EC" id="2.1.1.14" evidence="10"/>
<evidence type="ECO:0000256" key="4">
    <source>
        <dbReference type="ARBA" id="ARBA00022603"/>
    </source>
</evidence>